<evidence type="ECO:0000313" key="14">
    <source>
        <dbReference type="EMBL" id="GAA93520.1"/>
    </source>
</evidence>
<feature type="transmembrane region" description="Helical" evidence="13">
    <location>
        <begin position="290"/>
        <end position="311"/>
    </location>
</feature>
<feature type="transmembrane region" description="Helical" evidence="13">
    <location>
        <begin position="192"/>
        <end position="212"/>
    </location>
</feature>
<dbReference type="EC" id="1.1.1.330" evidence="12"/>
<dbReference type="PANTHER" id="PTHR43086:SF2">
    <property type="entry name" value="HYDROXYSTEROID DEHYDROGENASE-LIKE PROTEIN 1"/>
    <property type="match status" value="1"/>
</dbReference>
<dbReference type="PIRSF" id="PIRSF000126">
    <property type="entry name" value="11-beta-HSD1"/>
    <property type="match status" value="1"/>
</dbReference>
<evidence type="ECO:0000256" key="12">
    <source>
        <dbReference type="HAMAP-Rule" id="MF_03107"/>
    </source>
</evidence>
<keyword evidence="2 12" id="KW-0444">Lipid biosynthesis</keyword>
<comment type="catalytic activity">
    <reaction evidence="12">
        <text>a very-long-chain (3R)-3-hydroxyacyl-CoA + NADP(+) = a very-long-chain 3-oxoacyl-CoA + NADPH + H(+)</text>
        <dbReference type="Rhea" id="RHEA:48680"/>
        <dbReference type="ChEBI" id="CHEBI:15378"/>
        <dbReference type="ChEBI" id="CHEBI:57783"/>
        <dbReference type="ChEBI" id="CHEBI:58349"/>
        <dbReference type="ChEBI" id="CHEBI:85440"/>
        <dbReference type="ChEBI" id="CHEBI:90725"/>
        <dbReference type="EC" id="1.1.1.330"/>
    </reaction>
</comment>
<evidence type="ECO:0000256" key="5">
    <source>
        <dbReference type="ARBA" id="ARBA00022832"/>
    </source>
</evidence>
<dbReference type="PRINTS" id="PR00081">
    <property type="entry name" value="GDHRDH"/>
</dbReference>
<dbReference type="OMA" id="LVAPGMM"/>
<dbReference type="InterPro" id="IPR020904">
    <property type="entry name" value="Sc_DH/Rdtase_CS"/>
</dbReference>
<keyword evidence="3 12" id="KW-0812">Transmembrane</keyword>
<dbReference type="eggNOG" id="KOG1014">
    <property type="taxonomic scope" value="Eukaryota"/>
</dbReference>
<feature type="active site" description="Proton acceptor" evidence="12">
    <location>
        <position position="211"/>
    </location>
</feature>
<evidence type="ECO:0000256" key="13">
    <source>
        <dbReference type="SAM" id="Phobius"/>
    </source>
</evidence>
<dbReference type="SUPFAM" id="SSF51735">
    <property type="entry name" value="NAD(P)-binding Rossmann-fold domains"/>
    <property type="match status" value="1"/>
</dbReference>
<dbReference type="UniPathway" id="UPA00094"/>
<reference evidence="14 15" key="1">
    <citation type="journal article" date="2011" name="J. Gen. Appl. Microbiol.">
        <title>Draft genome sequencing of the enigmatic basidiomycete Mixia osmundae.</title>
        <authorList>
            <person name="Nishida H."/>
            <person name="Nagatsuka Y."/>
            <person name="Sugiyama J."/>
        </authorList>
    </citation>
    <scope>NUCLEOTIDE SEQUENCE [LARGE SCALE GENOMIC DNA]</scope>
    <source>
        <strain evidence="15">CBS 9802 / IAM 14324 / JCM 22182 / KY 12970</strain>
    </source>
</reference>
<dbReference type="GO" id="GO:0030497">
    <property type="term" value="P:fatty acid elongation"/>
    <property type="evidence" value="ECO:0007669"/>
    <property type="project" value="UniProtKB-UniRule"/>
</dbReference>
<dbReference type="HOGENOM" id="CLU_010194_38_0_1"/>
<evidence type="ECO:0000256" key="7">
    <source>
        <dbReference type="ARBA" id="ARBA00022989"/>
    </source>
</evidence>
<evidence type="ECO:0000256" key="8">
    <source>
        <dbReference type="ARBA" id="ARBA00023002"/>
    </source>
</evidence>
<feature type="binding site" evidence="12">
    <location>
        <position position="198"/>
    </location>
    <ligand>
        <name>substrate</name>
    </ligand>
</feature>
<sequence length="334" mass="36932">MDRLRLLVVQDDASVYYLSFFALVGILVTTSLLYDWTRLWLGYIFGGPSITKYGANTGAWAVVTGSTAGIGYEFAMQLGKAGFNVVLISRSQDKLDKVAKELAEKCPHIESVTHAIDFAQASPAQYEKLSYALKGLNIGVLVNNVGQSHDYPEYYHELDSDENERIVEINVLSVLRITKLVLPGMVERRRGLILNVGSFAALIPTPLLSVYSGSKAFLYTWSNALGSEMQDFGITVSLLNTYFVVSKLSKIRKPNFLTPMPQAYVKSALAHVGVQVGAVSAAPFTSTPHLGHAIVQFIIDHLGTWTMWIAYNKRLHKDIKARALRKKARDSKAN</sequence>
<evidence type="ECO:0000256" key="3">
    <source>
        <dbReference type="ARBA" id="ARBA00022692"/>
    </source>
</evidence>
<keyword evidence="6 12" id="KW-0521">NADP</keyword>
<dbReference type="GO" id="GO:0045703">
    <property type="term" value="F:ketoreductase activity"/>
    <property type="evidence" value="ECO:0007669"/>
    <property type="project" value="UniProtKB-UniRule"/>
</dbReference>
<keyword evidence="10 12" id="KW-0472">Membrane</keyword>
<feature type="transmembrane region" description="Helical" evidence="13">
    <location>
        <begin position="15"/>
        <end position="34"/>
    </location>
</feature>
<comment type="similarity">
    <text evidence="12">Belongs to the short-chain dehydrogenases/reductases (SDR) family.</text>
</comment>
<dbReference type="RefSeq" id="XP_014566571.1">
    <property type="nucleotide sequence ID" value="XM_014711085.1"/>
</dbReference>
<evidence type="ECO:0000256" key="10">
    <source>
        <dbReference type="ARBA" id="ARBA00023136"/>
    </source>
</evidence>
<proteinExistence type="inferred from homology"/>
<evidence type="ECO:0000256" key="9">
    <source>
        <dbReference type="ARBA" id="ARBA00023098"/>
    </source>
</evidence>
<dbReference type="PROSITE" id="PS00061">
    <property type="entry name" value="ADH_SHORT"/>
    <property type="match status" value="1"/>
</dbReference>
<dbReference type="EMBL" id="BABT02000007">
    <property type="protein sequence ID" value="GAA93520.1"/>
    <property type="molecule type" value="Genomic_DNA"/>
</dbReference>
<protein>
    <recommendedName>
        <fullName evidence="12">Very-long-chain 3-oxoacyl-CoA reductase</fullName>
        <ecNumber evidence="12">1.1.1.330</ecNumber>
    </recommendedName>
    <alternativeName>
        <fullName evidence="12">3-ketoacyl-CoA reductase</fullName>
        <shortName evidence="12">3-ketoreductase</shortName>
        <shortName evidence="12">KAR</shortName>
    </alternativeName>
    <alternativeName>
        <fullName evidence="12">Microsomal beta-keto-reductase</fullName>
    </alternativeName>
</protein>
<evidence type="ECO:0000313" key="15">
    <source>
        <dbReference type="Proteomes" id="UP000009131"/>
    </source>
</evidence>
<dbReference type="Pfam" id="PF00106">
    <property type="entry name" value="adh_short"/>
    <property type="match status" value="1"/>
</dbReference>
<keyword evidence="11 12" id="KW-0275">Fatty acid biosynthesis</keyword>
<evidence type="ECO:0000256" key="1">
    <source>
        <dbReference type="ARBA" id="ARBA00005194"/>
    </source>
</evidence>
<dbReference type="Gene3D" id="3.40.50.720">
    <property type="entry name" value="NAD(P)-binding Rossmann-like Domain"/>
    <property type="match status" value="1"/>
</dbReference>
<dbReference type="HAMAP" id="MF_03107">
    <property type="entry name" value="3_ketoreductase"/>
    <property type="match status" value="1"/>
</dbReference>
<dbReference type="OrthoDB" id="5545019at2759"/>
<keyword evidence="15" id="KW-1185">Reference proteome</keyword>
<dbReference type="InterPro" id="IPR002347">
    <property type="entry name" value="SDR_fam"/>
</dbReference>
<dbReference type="InterPro" id="IPR036291">
    <property type="entry name" value="NAD(P)-bd_dom_sf"/>
</dbReference>
<evidence type="ECO:0000256" key="2">
    <source>
        <dbReference type="ARBA" id="ARBA00022516"/>
    </source>
</evidence>
<keyword evidence="4 12" id="KW-0256">Endoplasmic reticulum</keyword>
<dbReference type="InterPro" id="IPR027533">
    <property type="entry name" value="3_ketoreductase_fungal"/>
</dbReference>
<evidence type="ECO:0000256" key="6">
    <source>
        <dbReference type="ARBA" id="ARBA00022857"/>
    </source>
</evidence>
<evidence type="ECO:0000256" key="4">
    <source>
        <dbReference type="ARBA" id="ARBA00022824"/>
    </source>
</evidence>
<dbReference type="GO" id="GO:0005789">
    <property type="term" value="C:endoplasmic reticulum membrane"/>
    <property type="evidence" value="ECO:0007669"/>
    <property type="project" value="UniProtKB-SubCell"/>
</dbReference>
<keyword evidence="8 12" id="KW-0560">Oxidoreductase</keyword>
<comment type="subcellular location">
    <subcellularLocation>
        <location evidence="12">Endoplasmic reticulum membrane</location>
        <topology evidence="12">Single-pass membrane protein</topology>
    </subcellularLocation>
</comment>
<accession>G7DSG0</accession>
<evidence type="ECO:0000256" key="11">
    <source>
        <dbReference type="ARBA" id="ARBA00023160"/>
    </source>
</evidence>
<dbReference type="CDD" id="cd05356">
    <property type="entry name" value="17beta-HSD1_like_SDR_c"/>
    <property type="match status" value="1"/>
</dbReference>
<dbReference type="FunFam" id="3.40.50.720:FF:000137">
    <property type="entry name" value="Hydroxysteroid (17-beta) dehydrogenase 3"/>
    <property type="match status" value="1"/>
</dbReference>
<dbReference type="STRING" id="764103.G7DSG0"/>
<dbReference type="AlphaFoldDB" id="G7DSG0"/>
<keyword evidence="9 12" id="KW-0443">Lipid metabolism</keyword>
<dbReference type="FunCoup" id="G7DSG0">
    <property type="interactions" value="366"/>
</dbReference>
<keyword evidence="5 12" id="KW-0276">Fatty acid metabolism</keyword>
<keyword evidence="7 12" id="KW-1133">Transmembrane helix</keyword>
<dbReference type="InParanoid" id="G7DSG0"/>
<dbReference type="Proteomes" id="UP000009131">
    <property type="component" value="Unassembled WGS sequence"/>
</dbReference>
<gene>
    <name evidence="14" type="primary">Mo00161</name>
    <name evidence="14" type="ORF">E5Q_00161</name>
</gene>
<dbReference type="GO" id="GO:0141040">
    <property type="term" value="F:very-long-chain 3-oxoacyl-CoA reductase activity"/>
    <property type="evidence" value="ECO:0007669"/>
    <property type="project" value="UniProtKB-EC"/>
</dbReference>
<comment type="caution">
    <text evidence="14">The sequence shown here is derived from an EMBL/GenBank/DDBJ whole genome shotgun (WGS) entry which is preliminary data.</text>
</comment>
<name>G7DSG0_MIXOS</name>
<reference evidence="14 15" key="2">
    <citation type="journal article" date="2012" name="Open Biol.">
        <title>Characteristics of nucleosomes and linker DNA regions on the genome of the basidiomycete Mixia osmundae revealed by mono- and dinucleosome mapping.</title>
        <authorList>
            <person name="Nishida H."/>
            <person name="Kondo S."/>
            <person name="Matsumoto T."/>
            <person name="Suzuki Y."/>
            <person name="Yoshikawa H."/>
            <person name="Taylor T.D."/>
            <person name="Sugiyama J."/>
        </authorList>
    </citation>
    <scope>NUCLEOTIDE SEQUENCE [LARGE SCALE GENOMIC DNA]</scope>
    <source>
        <strain evidence="15">CBS 9802 / IAM 14324 / JCM 22182 / KY 12970</strain>
    </source>
</reference>
<comment type="function">
    <text evidence="12">Component of the microsomal membrane bound fatty acid elongation system, which produces the 26-carbon very long-chain fatty acids (VLCFA) from palmitate. Catalyzes the reduction of the 3-ketoacyl-CoA intermediate that is formed in each cycle of fatty acid elongation. VLCFAs serve as precursors for ceramide and sphingolipids.</text>
</comment>
<comment type="pathway">
    <text evidence="1">Lipid metabolism; fatty acid biosynthesis.</text>
</comment>
<organism evidence="14 15">
    <name type="scientific">Mixia osmundae (strain CBS 9802 / IAM 14324 / JCM 22182 / KY 12970)</name>
    <dbReference type="NCBI Taxonomy" id="764103"/>
    <lineage>
        <taxon>Eukaryota</taxon>
        <taxon>Fungi</taxon>
        <taxon>Dikarya</taxon>
        <taxon>Basidiomycota</taxon>
        <taxon>Pucciniomycotina</taxon>
        <taxon>Mixiomycetes</taxon>
        <taxon>Mixiales</taxon>
        <taxon>Mixiaceae</taxon>
        <taxon>Mixia</taxon>
    </lineage>
</organism>
<dbReference type="PANTHER" id="PTHR43086">
    <property type="entry name" value="VERY-LONG-CHAIN 3-OXOOACYL-COA REDUCTASE"/>
    <property type="match status" value="1"/>
</dbReference>